<feature type="domain" description="Major facilitator superfamily (MFS) profile" evidence="6">
    <location>
        <begin position="66"/>
        <end position="524"/>
    </location>
</feature>
<dbReference type="SUPFAM" id="SSF103473">
    <property type="entry name" value="MFS general substrate transporter"/>
    <property type="match status" value="1"/>
</dbReference>
<dbReference type="Pfam" id="PF07690">
    <property type="entry name" value="MFS_1"/>
    <property type="match status" value="1"/>
</dbReference>
<dbReference type="PANTHER" id="PTHR23502">
    <property type="entry name" value="MAJOR FACILITATOR SUPERFAMILY"/>
    <property type="match status" value="1"/>
</dbReference>
<dbReference type="AlphaFoldDB" id="A0A3F3PKV3"/>
<dbReference type="InterPro" id="IPR011701">
    <property type="entry name" value="MFS"/>
</dbReference>
<evidence type="ECO:0000313" key="7">
    <source>
        <dbReference type="EMBL" id="RDH27565.1"/>
    </source>
</evidence>
<dbReference type="EMBL" id="KZ852088">
    <property type="protein sequence ID" value="RDH27565.1"/>
    <property type="molecule type" value="Genomic_DNA"/>
</dbReference>
<dbReference type="InterPro" id="IPR020846">
    <property type="entry name" value="MFS_dom"/>
</dbReference>
<name>A0A3F3PKV3_9EURO</name>
<dbReference type="GeneID" id="38136542"/>
<proteinExistence type="predicted"/>
<dbReference type="InterPro" id="IPR036259">
    <property type="entry name" value="MFS_trans_sf"/>
</dbReference>
<keyword evidence="4 5" id="KW-0472">Membrane</keyword>
<feature type="transmembrane region" description="Helical" evidence="5">
    <location>
        <begin position="368"/>
        <end position="387"/>
    </location>
</feature>
<dbReference type="Proteomes" id="UP000253729">
    <property type="component" value="Unassembled WGS sequence"/>
</dbReference>
<feature type="transmembrane region" description="Helical" evidence="5">
    <location>
        <begin position="315"/>
        <end position="348"/>
    </location>
</feature>
<evidence type="ECO:0000313" key="8">
    <source>
        <dbReference type="Proteomes" id="UP000253729"/>
    </source>
</evidence>
<dbReference type="RefSeq" id="XP_026620587.1">
    <property type="nucleotide sequence ID" value="XM_026768186.1"/>
</dbReference>
<feature type="transmembrane region" description="Helical" evidence="5">
    <location>
        <begin position="408"/>
        <end position="427"/>
    </location>
</feature>
<dbReference type="STRING" id="1341132.A0A3F3PKV3"/>
<organism evidence="7 8">
    <name type="scientific">Aspergillus welwitschiae</name>
    <dbReference type="NCBI Taxonomy" id="1341132"/>
    <lineage>
        <taxon>Eukaryota</taxon>
        <taxon>Fungi</taxon>
        <taxon>Dikarya</taxon>
        <taxon>Ascomycota</taxon>
        <taxon>Pezizomycotina</taxon>
        <taxon>Eurotiomycetes</taxon>
        <taxon>Eurotiomycetidae</taxon>
        <taxon>Eurotiales</taxon>
        <taxon>Aspergillaceae</taxon>
        <taxon>Aspergillus</taxon>
        <taxon>Aspergillus subgen. Circumdati</taxon>
    </lineage>
</organism>
<evidence type="ECO:0000256" key="1">
    <source>
        <dbReference type="ARBA" id="ARBA00004141"/>
    </source>
</evidence>
<dbReference type="GO" id="GO:0005886">
    <property type="term" value="C:plasma membrane"/>
    <property type="evidence" value="ECO:0007669"/>
    <property type="project" value="TreeGrafter"/>
</dbReference>
<evidence type="ECO:0000259" key="6">
    <source>
        <dbReference type="PROSITE" id="PS50850"/>
    </source>
</evidence>
<dbReference type="GO" id="GO:0022857">
    <property type="term" value="F:transmembrane transporter activity"/>
    <property type="evidence" value="ECO:0007669"/>
    <property type="project" value="InterPro"/>
</dbReference>
<evidence type="ECO:0000256" key="3">
    <source>
        <dbReference type="ARBA" id="ARBA00022989"/>
    </source>
</evidence>
<reference evidence="7 8" key="1">
    <citation type="submission" date="2018-07" db="EMBL/GenBank/DDBJ databases">
        <title>The genomes of Aspergillus section Nigri reveals drivers in fungal speciation.</title>
        <authorList>
            <consortium name="DOE Joint Genome Institute"/>
            <person name="Vesth T.C."/>
            <person name="Nybo J."/>
            <person name="Theobald S."/>
            <person name="Brandl J."/>
            <person name="Frisvad J.C."/>
            <person name="Nielsen K.F."/>
            <person name="Lyhne E.K."/>
            <person name="Kogle M.E."/>
            <person name="Kuo A."/>
            <person name="Riley R."/>
            <person name="Clum A."/>
            <person name="Nolan M."/>
            <person name="Lipzen A."/>
            <person name="Salamov A."/>
            <person name="Henrissat B."/>
            <person name="Wiebenga A."/>
            <person name="De vries R.P."/>
            <person name="Grigoriev I.V."/>
            <person name="Mortensen U.H."/>
            <person name="Andersen M.R."/>
            <person name="Baker S.E."/>
        </authorList>
    </citation>
    <scope>NUCLEOTIDE SEQUENCE [LARGE SCALE GENOMIC DNA]</scope>
    <source>
        <strain evidence="7 8">CBS 139.54b</strain>
    </source>
</reference>
<sequence length="524" mass="56534">MPLGILDDDCEHVPGTVTLVDQGSNAADTCNVRHGTSKDAHVILVPQPTDNPNDPLNWSLWRRNLVFAVVFTNTIIMGAVPPPLLAASLQVLSVYFGRPTMAITLLSGYQLVLVAALGPIVSALARKYGKRPQFVFAAIMAIIGTVIYIGSGNSYNVLLAGRLVQGLGIVAFESLSLGLLGDLYFVHERGSRAGLLALSLTCMSAVVSIVSGPITENLGWRYMFIVHLPFEIAGAITVIFFLPETQFQRPTCEQRSPGSAQADTAKQSDFSHDEIVQTVTRPGSLEAHHLSRRKRYVQTLAIVSGTYTNESVMKLLLAPFITLVIPSVTWSILVGGIAVAFYGTLSYILGQIWSAPPYFLGSAGNGYFYVGALLGGLIGGIGGAKLCDLSTNWLTKRNRGVYEPEFRIPAQIIAAALLCLGFFLFMWDVEHPTKTGYFLGSFCHGCICAGVTIAATSSSVYILDAHPDQAIEVFILLMSVKNFIFYGFSYFMNGWVSKSGPGDVFKVFGIVSACLLATSLPMCK</sequence>
<feature type="transmembrane region" description="Helical" evidence="5">
    <location>
        <begin position="101"/>
        <end position="122"/>
    </location>
</feature>
<dbReference type="PANTHER" id="PTHR23502:SF29">
    <property type="entry name" value="TRANSPORTER, PUTATIVE (AFU_ORTHOLOGUE AFUA_6G06680)-RELATED"/>
    <property type="match status" value="1"/>
</dbReference>
<feature type="transmembrane region" description="Helical" evidence="5">
    <location>
        <begin position="65"/>
        <end position="89"/>
    </location>
</feature>
<feature type="transmembrane region" description="Helical" evidence="5">
    <location>
        <begin position="163"/>
        <end position="186"/>
    </location>
</feature>
<feature type="transmembrane region" description="Helical" evidence="5">
    <location>
        <begin position="439"/>
        <end position="463"/>
    </location>
</feature>
<evidence type="ECO:0000256" key="4">
    <source>
        <dbReference type="ARBA" id="ARBA00023136"/>
    </source>
</evidence>
<gene>
    <name evidence="7" type="ORF">BDQ94DRAFT_153765</name>
</gene>
<comment type="subcellular location">
    <subcellularLocation>
        <location evidence="1">Membrane</location>
        <topology evidence="1">Multi-pass membrane protein</topology>
    </subcellularLocation>
</comment>
<evidence type="ECO:0000256" key="2">
    <source>
        <dbReference type="ARBA" id="ARBA00022692"/>
    </source>
</evidence>
<feature type="transmembrane region" description="Helical" evidence="5">
    <location>
        <begin position="193"/>
        <end position="214"/>
    </location>
</feature>
<evidence type="ECO:0000256" key="5">
    <source>
        <dbReference type="SAM" id="Phobius"/>
    </source>
</evidence>
<protein>
    <submittedName>
        <fullName evidence="7">Major facilitator superfamily domain-containing protein</fullName>
    </submittedName>
</protein>
<dbReference type="PROSITE" id="PS50850">
    <property type="entry name" value="MFS"/>
    <property type="match status" value="1"/>
</dbReference>
<feature type="transmembrane region" description="Helical" evidence="5">
    <location>
        <begin position="220"/>
        <end position="242"/>
    </location>
</feature>
<feature type="transmembrane region" description="Helical" evidence="5">
    <location>
        <begin position="134"/>
        <end position="151"/>
    </location>
</feature>
<accession>A0A3F3PKV3</accession>
<dbReference type="Gene3D" id="1.20.1250.20">
    <property type="entry name" value="MFS general substrate transporter like domains"/>
    <property type="match status" value="1"/>
</dbReference>
<feature type="transmembrane region" description="Helical" evidence="5">
    <location>
        <begin position="470"/>
        <end position="492"/>
    </location>
</feature>
<keyword evidence="3 5" id="KW-1133">Transmembrane helix</keyword>
<keyword evidence="2 5" id="KW-0812">Transmembrane</keyword>
<keyword evidence="8" id="KW-1185">Reference proteome</keyword>